<dbReference type="RefSeq" id="WP_106876741.1">
    <property type="nucleotide sequence ID" value="NZ_PYEP01000003.1"/>
</dbReference>
<keyword evidence="2" id="KW-1185">Reference proteome</keyword>
<sequence length="118" mass="13639">MTWKIVTTDSLDAWLSEQQEAHRATLLAALLVLRARGPHLPRPWADTVYGSRYANMKELRVQSKGDAFRLFFAFDPQRCGILLCAGCKSSHDKRFYDVMIPIADREYRLHLTSLKKKE</sequence>
<dbReference type="Pfam" id="PF05973">
    <property type="entry name" value="Gp49"/>
    <property type="match status" value="1"/>
</dbReference>
<organism evidence="1 2">
    <name type="scientific">Siccibacter turicensis</name>
    <dbReference type="NCBI Taxonomy" id="357233"/>
    <lineage>
        <taxon>Bacteria</taxon>
        <taxon>Pseudomonadati</taxon>
        <taxon>Pseudomonadota</taxon>
        <taxon>Gammaproteobacteria</taxon>
        <taxon>Enterobacterales</taxon>
        <taxon>Enterobacteriaceae</taxon>
        <taxon>Siccibacter</taxon>
    </lineage>
</organism>
<dbReference type="OrthoDB" id="330810at2"/>
<dbReference type="InterPro" id="IPR009241">
    <property type="entry name" value="HigB-like"/>
</dbReference>
<comment type="caution">
    <text evidence="1">The sequence shown here is derived from an EMBL/GenBank/DDBJ whole genome shotgun (WGS) entry which is preliminary data.</text>
</comment>
<dbReference type="AlphaFoldDB" id="A0A2P8VK95"/>
<evidence type="ECO:0000313" key="1">
    <source>
        <dbReference type="EMBL" id="PSN07974.1"/>
    </source>
</evidence>
<gene>
    <name evidence="1" type="ORF">C7G83_07230</name>
</gene>
<reference evidence="1 2" key="1">
    <citation type="submission" date="2018-03" db="EMBL/GenBank/DDBJ databases">
        <title>Draft genome sequence of the first documented clinical Siccibacter turicensis isolate in Austria.</title>
        <authorList>
            <person name="Lepuschitz S."/>
            <person name="Pekard-Amenitsch S."/>
            <person name="Haunold R."/>
            <person name="Schill S."/>
            <person name="Mach R."/>
            <person name="Allerberger F."/>
            <person name="Ruppitsch W."/>
            <person name="Forsythe S.J."/>
        </authorList>
    </citation>
    <scope>NUCLEOTIDE SEQUENCE [LARGE SCALE GENOMIC DNA]</scope>
    <source>
        <strain evidence="1 2">6100069499-17</strain>
    </source>
</reference>
<evidence type="ECO:0000313" key="2">
    <source>
        <dbReference type="Proteomes" id="UP000240212"/>
    </source>
</evidence>
<dbReference type="STRING" id="1388748.GCA_000463155_02424"/>
<accession>A0A2P8VK95</accession>
<dbReference type="EMBL" id="PYEP01000003">
    <property type="protein sequence ID" value="PSN07974.1"/>
    <property type="molecule type" value="Genomic_DNA"/>
</dbReference>
<dbReference type="Proteomes" id="UP000240212">
    <property type="component" value="Unassembled WGS sequence"/>
</dbReference>
<name>A0A2P8VK95_9ENTR</name>
<protein>
    <submittedName>
        <fullName evidence="1">Diaminopimelate decarboxylase</fullName>
    </submittedName>
</protein>
<proteinExistence type="predicted"/>